<dbReference type="InterPro" id="IPR017552">
    <property type="entry name" value="PHI/rmpB"/>
</dbReference>
<dbReference type="Proteomes" id="UP000639396">
    <property type="component" value="Unassembled WGS sequence"/>
</dbReference>
<dbReference type="NCBIfam" id="TIGR03127">
    <property type="entry name" value="RuMP_HxlB"/>
    <property type="match status" value="1"/>
</dbReference>
<dbReference type="InterPro" id="IPR046348">
    <property type="entry name" value="SIS_dom_sf"/>
</dbReference>
<dbReference type="GO" id="GO:0016853">
    <property type="term" value="F:isomerase activity"/>
    <property type="evidence" value="ECO:0007669"/>
    <property type="project" value="InterPro"/>
</dbReference>
<dbReference type="Pfam" id="PF01380">
    <property type="entry name" value="SIS"/>
    <property type="match status" value="1"/>
</dbReference>
<dbReference type="GO" id="GO:0097367">
    <property type="term" value="F:carbohydrate derivative binding"/>
    <property type="evidence" value="ECO:0007669"/>
    <property type="project" value="InterPro"/>
</dbReference>
<evidence type="ECO:0000256" key="1">
    <source>
        <dbReference type="ARBA" id="ARBA00009235"/>
    </source>
</evidence>
<accession>A0A927GZK5</accession>
<dbReference type="SUPFAM" id="SSF53697">
    <property type="entry name" value="SIS domain"/>
    <property type="match status" value="1"/>
</dbReference>
<dbReference type="CDD" id="cd05005">
    <property type="entry name" value="SIS_PHI"/>
    <property type="match status" value="1"/>
</dbReference>
<dbReference type="PANTHER" id="PTHR43443:SF1">
    <property type="entry name" value="3-HEXULOSE-6-PHOSPHATE ISOMERASE"/>
    <property type="match status" value="1"/>
</dbReference>
<evidence type="ECO:0000259" key="2">
    <source>
        <dbReference type="PROSITE" id="PS51464"/>
    </source>
</evidence>
<dbReference type="Gene3D" id="3.40.50.10490">
    <property type="entry name" value="Glucose-6-phosphate isomerase like protein, domain 1"/>
    <property type="match status" value="1"/>
</dbReference>
<dbReference type="EMBL" id="JACXJA010000010">
    <property type="protein sequence ID" value="MBD2862338.1"/>
    <property type="molecule type" value="Genomic_DNA"/>
</dbReference>
<dbReference type="RefSeq" id="WP_190927117.1">
    <property type="nucleotide sequence ID" value="NZ_JACXJA010000010.1"/>
</dbReference>
<dbReference type="PROSITE" id="PS51464">
    <property type="entry name" value="SIS"/>
    <property type="match status" value="1"/>
</dbReference>
<comment type="similarity">
    <text evidence="1">Belongs to the SIS family. PHI subfamily.</text>
</comment>
<proteinExistence type="inferred from homology"/>
<dbReference type="InterPro" id="IPR001347">
    <property type="entry name" value="SIS_dom"/>
</dbReference>
<name>A0A927GZK5_9BACL</name>
<comment type="caution">
    <text evidence="3">The sequence shown here is derived from an EMBL/GenBank/DDBJ whole genome shotgun (WGS) entry which is preliminary data.</text>
</comment>
<evidence type="ECO:0000313" key="3">
    <source>
        <dbReference type="EMBL" id="MBD2862338.1"/>
    </source>
</evidence>
<sequence length="194" mass="20282">MTTLTEIPALTRSILHELERTVKSIPVEEIERLVGQIAETGARAGRIFVAGAGRSGLMLRAFAMRLMHAGFHAYVVGEAVTPGLQAGDLLIIGSGSGETGSLVHMAAKAKKLGASVALATVRPDSTIGQMADTVIAVPAAAKERNDGSATTTIQPMGSLFEQSLLLLLDTVVLCCMDRLGIDSAAMFGRHANLE</sequence>
<feature type="domain" description="SIS" evidence="2">
    <location>
        <begin position="37"/>
        <end position="181"/>
    </location>
</feature>
<dbReference type="PANTHER" id="PTHR43443">
    <property type="entry name" value="3-HEXULOSE-6-PHOSPHATE ISOMERASE"/>
    <property type="match status" value="1"/>
</dbReference>
<reference evidence="3" key="1">
    <citation type="submission" date="2020-09" db="EMBL/GenBank/DDBJ databases">
        <title>A novel bacterium of genus Paenibacillus, isolated from South China Sea.</title>
        <authorList>
            <person name="Huang H."/>
            <person name="Mo K."/>
            <person name="Hu Y."/>
        </authorList>
    </citation>
    <scope>NUCLEOTIDE SEQUENCE</scope>
    <source>
        <strain evidence="3">IB182363</strain>
    </source>
</reference>
<evidence type="ECO:0000313" key="4">
    <source>
        <dbReference type="Proteomes" id="UP000639396"/>
    </source>
</evidence>
<protein>
    <submittedName>
        <fullName evidence="3">6-phospho-3-hexuloisomerase</fullName>
    </submittedName>
</protein>
<dbReference type="GO" id="GO:1901135">
    <property type="term" value="P:carbohydrate derivative metabolic process"/>
    <property type="evidence" value="ECO:0007669"/>
    <property type="project" value="InterPro"/>
</dbReference>
<organism evidence="3 4">
    <name type="scientific">Paenibacillus oceani</name>
    <dbReference type="NCBI Taxonomy" id="2772510"/>
    <lineage>
        <taxon>Bacteria</taxon>
        <taxon>Bacillati</taxon>
        <taxon>Bacillota</taxon>
        <taxon>Bacilli</taxon>
        <taxon>Bacillales</taxon>
        <taxon>Paenibacillaceae</taxon>
        <taxon>Paenibacillus</taxon>
    </lineage>
</organism>
<dbReference type="AlphaFoldDB" id="A0A927GZK5"/>
<gene>
    <name evidence="3" type="primary">hxlB</name>
    <name evidence="3" type="ORF">IDH45_10115</name>
</gene>
<keyword evidence="4" id="KW-1185">Reference proteome</keyword>